<dbReference type="InterPro" id="IPR012347">
    <property type="entry name" value="Ferritin-like"/>
</dbReference>
<dbReference type="KEGG" id="marq:MARGE09_P0091"/>
<evidence type="ECO:0000313" key="3">
    <source>
        <dbReference type="Proteomes" id="UP001320119"/>
    </source>
</evidence>
<evidence type="ECO:0000313" key="2">
    <source>
        <dbReference type="EMBL" id="BCD95892.1"/>
    </source>
</evidence>
<organism evidence="2 3">
    <name type="scientific">Marinagarivorans cellulosilyticus</name>
    <dbReference type="NCBI Taxonomy" id="2721545"/>
    <lineage>
        <taxon>Bacteria</taxon>
        <taxon>Pseudomonadati</taxon>
        <taxon>Pseudomonadota</taxon>
        <taxon>Gammaproteobacteria</taxon>
        <taxon>Cellvibrionales</taxon>
        <taxon>Cellvibrionaceae</taxon>
        <taxon>Marinagarivorans</taxon>
    </lineage>
</organism>
<dbReference type="EMBL" id="AP023086">
    <property type="protein sequence ID" value="BCD95892.1"/>
    <property type="molecule type" value="Genomic_DNA"/>
</dbReference>
<protein>
    <recommendedName>
        <fullName evidence="1">DUF2383 domain-containing protein</fullName>
    </recommendedName>
</protein>
<feature type="domain" description="DUF2383" evidence="1">
    <location>
        <begin position="9"/>
        <end position="109"/>
    </location>
</feature>
<sequence length="149" mass="16906">MPNSSAVPLKSLVQALNDGIEFYRIASKKVEHEDFRQAFDELAQSHVLAKAYLQPYLIMQTGRAEEGHTFGGKLHHTYIELEDNGNLDHDYTLLKQLEQVETVTLDMMQVTAALSENALVKTVIKGLIPKIQACRMRVIQLEEVTRLQQ</sequence>
<accession>A0AAN1WE39</accession>
<dbReference type="Gene3D" id="1.20.1260.10">
    <property type="match status" value="1"/>
</dbReference>
<dbReference type="Proteomes" id="UP001320119">
    <property type="component" value="Chromosome"/>
</dbReference>
<keyword evidence="3" id="KW-1185">Reference proteome</keyword>
<evidence type="ECO:0000259" key="1">
    <source>
        <dbReference type="Pfam" id="PF09537"/>
    </source>
</evidence>
<name>A0AAN1WE39_9GAMM</name>
<dbReference type="AlphaFoldDB" id="A0AAN1WE39"/>
<reference evidence="2 3" key="1">
    <citation type="journal article" date="2022" name="IScience">
        <title>An ultrasensitive nanofiber-based assay for enzymatic hydrolysis and deep-sea microbial degradation of cellulose.</title>
        <authorList>
            <person name="Tsudome M."/>
            <person name="Tachioka M."/>
            <person name="Miyazaki M."/>
            <person name="Uchimura K."/>
            <person name="Tsuda M."/>
            <person name="Takaki Y."/>
            <person name="Deguchi S."/>
        </authorList>
    </citation>
    <scope>NUCLEOTIDE SEQUENCE [LARGE SCALE GENOMIC DNA]</scope>
    <source>
        <strain evidence="2 3">GE09</strain>
    </source>
</reference>
<gene>
    <name evidence="2" type="ORF">MARGE09_P0091</name>
</gene>
<dbReference type="InterPro" id="IPR019052">
    <property type="entry name" value="DUF2383"/>
</dbReference>
<proteinExistence type="predicted"/>
<dbReference type="RefSeq" id="WP_236985376.1">
    <property type="nucleotide sequence ID" value="NZ_AP023086.1"/>
</dbReference>
<dbReference type="Pfam" id="PF09537">
    <property type="entry name" value="DUF2383"/>
    <property type="match status" value="1"/>
</dbReference>